<dbReference type="Gene3D" id="2.160.20.120">
    <property type="match status" value="1"/>
</dbReference>
<gene>
    <name evidence="2" type="ORF">OG469_00695</name>
    <name evidence="3" type="ORF">OG469_40325</name>
</gene>
<dbReference type="Pfam" id="PF13349">
    <property type="entry name" value="DUF4097"/>
    <property type="match status" value="1"/>
</dbReference>
<evidence type="ECO:0000313" key="4">
    <source>
        <dbReference type="Proteomes" id="UP001432014"/>
    </source>
</evidence>
<name>A0ABZ1W007_9ACTN</name>
<dbReference type="Proteomes" id="UP001432014">
    <property type="component" value="Chromosome"/>
</dbReference>
<dbReference type="EMBL" id="CP108482">
    <property type="protein sequence ID" value="WUS54147.1"/>
    <property type="molecule type" value="Genomic_DNA"/>
</dbReference>
<protein>
    <submittedName>
        <fullName evidence="2">DUF4097 domain-containing protein</fullName>
    </submittedName>
</protein>
<evidence type="ECO:0000313" key="2">
    <source>
        <dbReference type="EMBL" id="WUS54147.1"/>
    </source>
</evidence>
<keyword evidence="4" id="KW-1185">Reference proteome</keyword>
<reference evidence="2 4" key="1">
    <citation type="submission" date="2022-10" db="EMBL/GenBank/DDBJ databases">
        <title>The complete genomes of actinobacterial strains from the NBC collection.</title>
        <authorList>
            <person name="Joergensen T.S."/>
            <person name="Alvarez Arevalo M."/>
            <person name="Sterndorff E.B."/>
            <person name="Faurdal D."/>
            <person name="Vuksanovic O."/>
            <person name="Mourched A.-S."/>
            <person name="Charusanti P."/>
            <person name="Shaw S."/>
            <person name="Blin K."/>
            <person name="Weber T."/>
        </authorList>
    </citation>
    <scope>NUCLEOTIDE SEQUENCE [LARGE SCALE GENOMIC DNA]</scope>
    <source>
        <strain evidence="2 4">NBC_01247</strain>
    </source>
</reference>
<feature type="domain" description="DUF4097" evidence="1">
    <location>
        <begin position="21"/>
        <end position="219"/>
    </location>
</feature>
<evidence type="ECO:0000259" key="1">
    <source>
        <dbReference type="Pfam" id="PF13349"/>
    </source>
</evidence>
<proteinExistence type="predicted"/>
<dbReference type="EMBL" id="CP108482">
    <property type="protein sequence ID" value="WUS61199.1"/>
    <property type="molecule type" value="Genomic_DNA"/>
</dbReference>
<evidence type="ECO:0000313" key="3">
    <source>
        <dbReference type="EMBL" id="WUS61199.1"/>
    </source>
</evidence>
<dbReference type="RefSeq" id="WP_329492761.1">
    <property type="nucleotide sequence ID" value="NZ_CP108460.1"/>
</dbReference>
<accession>A0ABZ1W007</accession>
<organism evidence="2 4">
    <name type="scientific">Kitasatospora herbaricolor</name>
    <dbReference type="NCBI Taxonomy" id="68217"/>
    <lineage>
        <taxon>Bacteria</taxon>
        <taxon>Bacillati</taxon>
        <taxon>Actinomycetota</taxon>
        <taxon>Actinomycetes</taxon>
        <taxon>Kitasatosporales</taxon>
        <taxon>Streptomycetaceae</taxon>
        <taxon>Kitasatospora</taxon>
    </lineage>
</organism>
<dbReference type="InterPro" id="IPR025164">
    <property type="entry name" value="Toastrack_DUF4097"/>
</dbReference>
<sequence>MLKFHTPAPVTAILDIPAGRIRLIAADRTDTTVEILPADPAKNRDVKAAEQITVTHTDGVLHIEAAPAKNRILGNSGSVEITVQLPAGSHVRAKAAAGELRGVGRLGDVTYEAAQGSVKLDESTNAHLTLQAGDLTLHRLTGPATITTQQGDITVTEARHGTLDLRTTAGHITVTTAPGTRATLDAATTHGRIHNALVTTADGPQVTIHATTALGDITARTL</sequence>